<feature type="region of interest" description="Disordered" evidence="9">
    <location>
        <begin position="1"/>
        <end position="25"/>
    </location>
</feature>
<evidence type="ECO:0000256" key="9">
    <source>
        <dbReference type="SAM" id="MobiDB-lite"/>
    </source>
</evidence>
<dbReference type="Gene3D" id="1.10.287.4070">
    <property type="match status" value="1"/>
</dbReference>
<organism evidence="11 12">
    <name type="scientific">Lachancea mirantina</name>
    <dbReference type="NCBI Taxonomy" id="1230905"/>
    <lineage>
        <taxon>Eukaryota</taxon>
        <taxon>Fungi</taxon>
        <taxon>Dikarya</taxon>
        <taxon>Ascomycota</taxon>
        <taxon>Saccharomycotina</taxon>
        <taxon>Saccharomycetes</taxon>
        <taxon>Saccharomycetales</taxon>
        <taxon>Saccharomycetaceae</taxon>
        <taxon>Lachancea</taxon>
    </lineage>
</organism>
<feature type="domain" description="Nop" evidence="10">
    <location>
        <begin position="215"/>
        <end position="334"/>
    </location>
</feature>
<gene>
    <name evidence="11" type="ORF">LAMI_0E01816G</name>
</gene>
<dbReference type="GO" id="GO:0003723">
    <property type="term" value="F:RNA binding"/>
    <property type="evidence" value="ECO:0007669"/>
    <property type="project" value="UniProtKB-KW"/>
</dbReference>
<dbReference type="Gene3D" id="1.10.246.90">
    <property type="entry name" value="Nop domain"/>
    <property type="match status" value="1"/>
</dbReference>
<evidence type="ECO:0000256" key="1">
    <source>
        <dbReference type="ARBA" id="ARBA00004123"/>
    </source>
</evidence>
<dbReference type="PROSITE" id="PS51358">
    <property type="entry name" value="NOP"/>
    <property type="match status" value="1"/>
</dbReference>
<dbReference type="InterPro" id="IPR002687">
    <property type="entry name" value="Nop_dom"/>
</dbReference>
<evidence type="ECO:0000256" key="4">
    <source>
        <dbReference type="ARBA" id="ARBA00022728"/>
    </source>
</evidence>
<proteinExistence type="inferred from homology"/>
<keyword evidence="4" id="KW-0747">Spliceosome</keyword>
<dbReference type="SUPFAM" id="SSF89124">
    <property type="entry name" value="Nop domain"/>
    <property type="match status" value="1"/>
</dbReference>
<evidence type="ECO:0000313" key="12">
    <source>
        <dbReference type="Proteomes" id="UP000191024"/>
    </source>
</evidence>
<dbReference type="InterPro" id="IPR042239">
    <property type="entry name" value="Nop_C"/>
</dbReference>
<keyword evidence="3" id="KW-0507">mRNA processing</keyword>
<dbReference type="PANTHER" id="PTHR13904:SF0">
    <property type="entry name" value="U4_U6 SMALL NUCLEAR RIBONUCLEOPROTEIN PRP31"/>
    <property type="match status" value="1"/>
</dbReference>
<dbReference type="OrthoDB" id="4771285at2759"/>
<dbReference type="InterPro" id="IPR036070">
    <property type="entry name" value="Nop_dom_sf"/>
</dbReference>
<dbReference type="EMBL" id="LT598465">
    <property type="protein sequence ID" value="SCU90381.1"/>
    <property type="molecule type" value="Genomic_DNA"/>
</dbReference>
<keyword evidence="6" id="KW-0508">mRNA splicing</keyword>
<evidence type="ECO:0000256" key="6">
    <source>
        <dbReference type="ARBA" id="ARBA00023187"/>
    </source>
</evidence>
<dbReference type="PANTHER" id="PTHR13904">
    <property type="entry name" value="PRE-MRNA SPLICING FACTOR PRP31"/>
    <property type="match status" value="1"/>
</dbReference>
<dbReference type="InterPro" id="IPR019175">
    <property type="entry name" value="Prp31_C"/>
</dbReference>
<dbReference type="STRING" id="1230905.A0A1G4JIS8"/>
<dbReference type="Pfam" id="PF09785">
    <property type="entry name" value="Prp31_C"/>
    <property type="match status" value="1"/>
</dbReference>
<dbReference type="GO" id="GO:0046540">
    <property type="term" value="C:U4/U6 x U5 tri-snRNP complex"/>
    <property type="evidence" value="ECO:0007669"/>
    <property type="project" value="InterPro"/>
</dbReference>
<dbReference type="GO" id="GO:0071011">
    <property type="term" value="C:precatalytic spliceosome"/>
    <property type="evidence" value="ECO:0007669"/>
    <property type="project" value="TreeGrafter"/>
</dbReference>
<name>A0A1G4JIS8_9SACH</name>
<evidence type="ECO:0000256" key="2">
    <source>
        <dbReference type="ARBA" id="ARBA00005572"/>
    </source>
</evidence>
<keyword evidence="5" id="KW-0694">RNA-binding</keyword>
<keyword evidence="12" id="KW-1185">Reference proteome</keyword>
<evidence type="ECO:0000256" key="3">
    <source>
        <dbReference type="ARBA" id="ARBA00022664"/>
    </source>
</evidence>
<evidence type="ECO:0000313" key="11">
    <source>
        <dbReference type="EMBL" id="SCU90381.1"/>
    </source>
</evidence>
<dbReference type="AlphaFoldDB" id="A0A1G4JIS8"/>
<reference evidence="11 12" key="1">
    <citation type="submission" date="2016-03" db="EMBL/GenBank/DDBJ databases">
        <authorList>
            <person name="Devillers H."/>
        </authorList>
    </citation>
    <scope>NUCLEOTIDE SEQUENCE [LARGE SCALE GENOMIC DNA]</scope>
    <source>
        <strain evidence="11">CBS 11717</strain>
    </source>
</reference>
<protein>
    <submittedName>
        <fullName evidence="11">LAMI_0E01816g1_1</fullName>
    </submittedName>
</protein>
<dbReference type="GO" id="GO:0000244">
    <property type="term" value="P:spliceosomal tri-snRNP complex assembly"/>
    <property type="evidence" value="ECO:0007669"/>
    <property type="project" value="InterPro"/>
</dbReference>
<evidence type="ECO:0000259" key="10">
    <source>
        <dbReference type="PROSITE" id="PS51358"/>
    </source>
</evidence>
<keyword evidence="7" id="KW-0539">Nucleus</keyword>
<comment type="subcellular location">
    <subcellularLocation>
        <location evidence="1">Nucleus</location>
    </subcellularLocation>
</comment>
<sequence length="488" mass="54907">MDNEDLIDDFNEDFISGDEEEETEEVEETFTASNGQFSTNRENSYNGDDFAAAIDNYRPYALSNGIPVNGKDACVIFRWIDKIDELLNDGESGEVTILLIKTQVVVQEEYNLLYRIVKKIYSHKYPELETLVPSALEYVFVVRVLEECGTKGLQKLEGVLTKEQVMIVSISAQTNFKPNALVDSSLLASAMNGLEQLLTLQDRIKAYVTERVETIAPNVSQLLGPATAALLLSAVGGVGELSETPSCNLASLGKPKYRSHEFNVDESNVRQKGYIYLSPLVQNTAIDFQKQALRMACAKCSLAARVDASHSAPTSNLGAKWRFEIESKLRKLQEPANISNVKPLPVPEDKPKKKRAGRRFRKYKQQFQLSHLRQLQNRMEFNKQEHSVLDAFGEEIGMGMANTLQAPSTAVIRATKGVTKLRKPMQHRLANQSRSLNDFFASDPRASPLNPDDNITQKDVRNNTKNTAEMQRSNEWFLKYIQRDSKDL</sequence>
<evidence type="ECO:0000256" key="7">
    <source>
        <dbReference type="ARBA" id="ARBA00023242"/>
    </source>
</evidence>
<dbReference type="InterPro" id="IPR012976">
    <property type="entry name" value="NOSIC"/>
</dbReference>
<dbReference type="GO" id="GO:0005687">
    <property type="term" value="C:U4 snRNP"/>
    <property type="evidence" value="ECO:0007669"/>
    <property type="project" value="TreeGrafter"/>
</dbReference>
<dbReference type="SMART" id="SM00931">
    <property type="entry name" value="NOSIC"/>
    <property type="match status" value="1"/>
</dbReference>
<evidence type="ECO:0000256" key="5">
    <source>
        <dbReference type="ARBA" id="ARBA00022884"/>
    </source>
</evidence>
<accession>A0A1G4JIS8</accession>
<dbReference type="Pfam" id="PF01798">
    <property type="entry name" value="Nop"/>
    <property type="match status" value="1"/>
</dbReference>
<evidence type="ECO:0000256" key="8">
    <source>
        <dbReference type="ARBA" id="ARBA00023274"/>
    </source>
</evidence>
<dbReference type="InterPro" id="IPR027105">
    <property type="entry name" value="Prp31"/>
</dbReference>
<dbReference type="Proteomes" id="UP000191024">
    <property type="component" value="Chromosome E"/>
</dbReference>
<keyword evidence="8" id="KW-0687">Ribonucleoprotein</keyword>
<comment type="similarity">
    <text evidence="2">Belongs to the PRP31 family.</text>
</comment>